<dbReference type="EMBL" id="SMKV01000013">
    <property type="protein sequence ID" value="TDC92629.1"/>
    <property type="molecule type" value="Genomic_DNA"/>
</dbReference>
<evidence type="ECO:0000313" key="2">
    <source>
        <dbReference type="EMBL" id="TDC92629.1"/>
    </source>
</evidence>
<sequence>MVPERATALTRLMVHGRTGLDPALLGFSGDGRTTRHLGDVTRQRPITEAQAQNGRTHRLWRITHPAWCSGASTSEGRPTHTAGRIATSSAAGC</sequence>
<keyword evidence="3" id="KW-1185">Reference proteome</keyword>
<evidence type="ECO:0000313" key="3">
    <source>
        <dbReference type="Proteomes" id="UP000294744"/>
    </source>
</evidence>
<proteinExistence type="predicted"/>
<organism evidence="2 3">
    <name type="scientific">Saccharopolyspora aridisoli</name>
    <dbReference type="NCBI Taxonomy" id="2530385"/>
    <lineage>
        <taxon>Bacteria</taxon>
        <taxon>Bacillati</taxon>
        <taxon>Actinomycetota</taxon>
        <taxon>Actinomycetes</taxon>
        <taxon>Pseudonocardiales</taxon>
        <taxon>Pseudonocardiaceae</taxon>
        <taxon>Saccharopolyspora</taxon>
    </lineage>
</organism>
<name>A0A4R4V0I1_9PSEU</name>
<dbReference type="AlphaFoldDB" id="A0A4R4V0I1"/>
<accession>A0A4R4V0I1</accession>
<gene>
    <name evidence="2" type="ORF">E1161_12985</name>
</gene>
<comment type="caution">
    <text evidence="2">The sequence shown here is derived from an EMBL/GenBank/DDBJ whole genome shotgun (WGS) entry which is preliminary data.</text>
</comment>
<protein>
    <submittedName>
        <fullName evidence="2">Uncharacterized protein</fullName>
    </submittedName>
</protein>
<reference evidence="2 3" key="1">
    <citation type="submission" date="2019-03" db="EMBL/GenBank/DDBJ databases">
        <title>Draft genome sequences of novel Actinobacteria.</title>
        <authorList>
            <person name="Sahin N."/>
            <person name="Ay H."/>
            <person name="Saygin H."/>
        </authorList>
    </citation>
    <scope>NUCLEOTIDE SEQUENCE [LARGE SCALE GENOMIC DNA]</scope>
    <source>
        <strain evidence="2 3">16K404</strain>
    </source>
</reference>
<dbReference type="OrthoDB" id="9781616at2"/>
<feature type="region of interest" description="Disordered" evidence="1">
    <location>
        <begin position="69"/>
        <end position="93"/>
    </location>
</feature>
<evidence type="ECO:0000256" key="1">
    <source>
        <dbReference type="SAM" id="MobiDB-lite"/>
    </source>
</evidence>
<dbReference type="Proteomes" id="UP000294744">
    <property type="component" value="Unassembled WGS sequence"/>
</dbReference>